<keyword evidence="2" id="KW-1185">Reference proteome</keyword>
<dbReference type="InterPro" id="IPR047324">
    <property type="entry name" value="LbH_gamma_CA-like"/>
</dbReference>
<evidence type="ECO:0000313" key="2">
    <source>
        <dbReference type="Proteomes" id="UP001162881"/>
    </source>
</evidence>
<dbReference type="Gene3D" id="2.160.10.10">
    <property type="entry name" value="Hexapeptide repeat proteins"/>
    <property type="match status" value="1"/>
</dbReference>
<dbReference type="SUPFAM" id="SSF51161">
    <property type="entry name" value="Trimeric LpxA-like enzymes"/>
    <property type="match status" value="1"/>
</dbReference>
<accession>A0ABT0BHQ4</accession>
<dbReference type="InterPro" id="IPR050484">
    <property type="entry name" value="Transf_Hexapept/Carb_Anhydrase"/>
</dbReference>
<reference evidence="1" key="1">
    <citation type="submission" date="2022-03" db="EMBL/GenBank/DDBJ databases">
        <title>Identification of a novel bacterium isolated from mangrove sediments.</title>
        <authorList>
            <person name="Pan X."/>
        </authorList>
    </citation>
    <scope>NUCLEOTIDE SEQUENCE</scope>
    <source>
        <strain evidence="1">B1949</strain>
    </source>
</reference>
<dbReference type="PANTHER" id="PTHR13061:SF29">
    <property type="entry name" value="GAMMA CARBONIC ANHYDRASE-LIKE 1, MITOCHONDRIAL-RELATED"/>
    <property type="match status" value="1"/>
</dbReference>
<dbReference type="InterPro" id="IPR011004">
    <property type="entry name" value="Trimer_LpxA-like_sf"/>
</dbReference>
<dbReference type="PANTHER" id="PTHR13061">
    <property type="entry name" value="DYNACTIN SUBUNIT P25"/>
    <property type="match status" value="1"/>
</dbReference>
<organism evidence="1 2">
    <name type="scientific">Novosphingobium organovorum</name>
    <dbReference type="NCBI Taxonomy" id="2930092"/>
    <lineage>
        <taxon>Bacteria</taxon>
        <taxon>Pseudomonadati</taxon>
        <taxon>Pseudomonadota</taxon>
        <taxon>Alphaproteobacteria</taxon>
        <taxon>Sphingomonadales</taxon>
        <taxon>Sphingomonadaceae</taxon>
        <taxon>Novosphingobium</taxon>
    </lineage>
</organism>
<proteinExistence type="predicted"/>
<evidence type="ECO:0000313" key="1">
    <source>
        <dbReference type="EMBL" id="MCJ2184259.1"/>
    </source>
</evidence>
<comment type="caution">
    <text evidence="1">The sequence shown here is derived from an EMBL/GenBank/DDBJ whole genome shotgun (WGS) entry which is preliminary data.</text>
</comment>
<sequence>MHDTRTDITIAAIHGKQPRIHSSAFIAPGCRIIGDVEIGADVSIWYNCVIRADVNRVVIGARSNVQDGSVIHCDSPKPQRPEGYPTLIGEDVLIGHMAMVHGCTLEDRAFVGLGAIVMDGSHIESEGMLAAGAQLTGKRIGAGQLWMGRPAKYVRDLDQAALAANRAGVAGYVRNGQAHAEALGLALPVNRSPLD</sequence>
<gene>
    <name evidence="1" type="ORF">MTR62_16400</name>
</gene>
<dbReference type="InterPro" id="IPR001451">
    <property type="entry name" value="Hexapep"/>
</dbReference>
<dbReference type="Proteomes" id="UP001162881">
    <property type="component" value="Unassembled WGS sequence"/>
</dbReference>
<dbReference type="Pfam" id="PF00132">
    <property type="entry name" value="Hexapep"/>
    <property type="match status" value="1"/>
</dbReference>
<protein>
    <submittedName>
        <fullName evidence="1">Gamma carbonic anhydrase family protein</fullName>
    </submittedName>
</protein>
<dbReference type="EMBL" id="JALHLF010000087">
    <property type="protein sequence ID" value="MCJ2184259.1"/>
    <property type="molecule type" value="Genomic_DNA"/>
</dbReference>
<dbReference type="CDD" id="cd04645">
    <property type="entry name" value="LbH_gamma_CA_like"/>
    <property type="match status" value="1"/>
</dbReference>
<dbReference type="RefSeq" id="WP_244022917.1">
    <property type="nucleotide sequence ID" value="NZ_JALHLF010000087.1"/>
</dbReference>
<name>A0ABT0BHQ4_9SPHN</name>